<evidence type="ECO:0000256" key="1">
    <source>
        <dbReference type="ARBA" id="ARBA00022769"/>
    </source>
</evidence>
<evidence type="ECO:0000256" key="4">
    <source>
        <dbReference type="SAM" id="MobiDB-lite"/>
    </source>
</evidence>
<dbReference type="Gene3D" id="4.10.860.10">
    <property type="entry name" value="UVR domain"/>
    <property type="match status" value="1"/>
</dbReference>
<accession>A0ABP7E4T4</accession>
<dbReference type="SUPFAM" id="SSF46600">
    <property type="entry name" value="C-terminal UvrC-binding domain of UvrB"/>
    <property type="match status" value="1"/>
</dbReference>
<keyword evidence="2" id="KW-0234">DNA repair</keyword>
<keyword evidence="3" id="KW-0742">SOS response</keyword>
<keyword evidence="2" id="KW-0267">Excision nuclease</keyword>
<keyword evidence="7" id="KW-1185">Reference proteome</keyword>
<gene>
    <name evidence="6" type="ORF">GCM10022268_22650</name>
</gene>
<dbReference type="Proteomes" id="UP001500523">
    <property type="component" value="Unassembled WGS sequence"/>
</dbReference>
<name>A0ABP7E4T4_9SPHN</name>
<keyword evidence="1" id="KW-0228">DNA excision</keyword>
<feature type="compositionally biased region" description="Pro residues" evidence="4">
    <location>
        <begin position="73"/>
        <end position="86"/>
    </location>
</feature>
<evidence type="ECO:0000256" key="2">
    <source>
        <dbReference type="ARBA" id="ARBA00022881"/>
    </source>
</evidence>
<evidence type="ECO:0000313" key="6">
    <source>
        <dbReference type="EMBL" id="GAA3713347.1"/>
    </source>
</evidence>
<dbReference type="Pfam" id="PF02151">
    <property type="entry name" value="UVR"/>
    <property type="match status" value="1"/>
</dbReference>
<proteinExistence type="predicted"/>
<dbReference type="InterPro" id="IPR001943">
    <property type="entry name" value="UVR_dom"/>
</dbReference>
<evidence type="ECO:0000256" key="3">
    <source>
        <dbReference type="ARBA" id="ARBA00023236"/>
    </source>
</evidence>
<dbReference type="PROSITE" id="PS50151">
    <property type="entry name" value="UVR"/>
    <property type="match status" value="1"/>
</dbReference>
<sequence length="99" mass="10815">MRYVIMTETIDQLRERMEAAAAAMDFEQARILRDRINLLRGGTPDADAATADTAGLTRQRAGAMGLGTGQPRVAPPPGWTPPPRPDPMTSGRSRRGDRR</sequence>
<dbReference type="RefSeq" id="WP_425567162.1">
    <property type="nucleotide sequence ID" value="NZ_BAABBF010000005.1"/>
</dbReference>
<keyword evidence="3" id="KW-0227">DNA damage</keyword>
<evidence type="ECO:0000259" key="5">
    <source>
        <dbReference type="PROSITE" id="PS50151"/>
    </source>
</evidence>
<reference evidence="7" key="1">
    <citation type="journal article" date="2019" name="Int. J. Syst. Evol. Microbiol.">
        <title>The Global Catalogue of Microorganisms (GCM) 10K type strain sequencing project: providing services to taxonomists for standard genome sequencing and annotation.</title>
        <authorList>
            <consortium name="The Broad Institute Genomics Platform"/>
            <consortium name="The Broad Institute Genome Sequencing Center for Infectious Disease"/>
            <person name="Wu L."/>
            <person name="Ma J."/>
        </authorList>
    </citation>
    <scope>NUCLEOTIDE SEQUENCE [LARGE SCALE GENOMIC DNA]</scope>
    <source>
        <strain evidence="7">JCM 17498</strain>
    </source>
</reference>
<feature type="compositionally biased region" description="Low complexity" evidence="4">
    <location>
        <begin position="42"/>
        <end position="55"/>
    </location>
</feature>
<dbReference type="InterPro" id="IPR036876">
    <property type="entry name" value="UVR_dom_sf"/>
</dbReference>
<comment type="caution">
    <text evidence="6">The sequence shown here is derived from an EMBL/GenBank/DDBJ whole genome shotgun (WGS) entry which is preliminary data.</text>
</comment>
<feature type="domain" description="UVR" evidence="5">
    <location>
        <begin position="7"/>
        <end position="42"/>
    </location>
</feature>
<feature type="region of interest" description="Disordered" evidence="4">
    <location>
        <begin position="42"/>
        <end position="99"/>
    </location>
</feature>
<organism evidence="6 7">
    <name type="scientific">Sphingomonas cynarae</name>
    <dbReference type="NCBI Taxonomy" id="930197"/>
    <lineage>
        <taxon>Bacteria</taxon>
        <taxon>Pseudomonadati</taxon>
        <taxon>Pseudomonadota</taxon>
        <taxon>Alphaproteobacteria</taxon>
        <taxon>Sphingomonadales</taxon>
        <taxon>Sphingomonadaceae</taxon>
        <taxon>Sphingomonas</taxon>
    </lineage>
</organism>
<evidence type="ECO:0000313" key="7">
    <source>
        <dbReference type="Proteomes" id="UP001500523"/>
    </source>
</evidence>
<protein>
    <recommendedName>
        <fullName evidence="5">UVR domain-containing protein</fullName>
    </recommendedName>
</protein>
<dbReference type="EMBL" id="BAABBF010000005">
    <property type="protein sequence ID" value="GAA3713347.1"/>
    <property type="molecule type" value="Genomic_DNA"/>
</dbReference>